<evidence type="ECO:0000256" key="7">
    <source>
        <dbReference type="ARBA" id="ARBA00023125"/>
    </source>
</evidence>
<dbReference type="GO" id="GO:0000166">
    <property type="term" value="F:nucleotide binding"/>
    <property type="evidence" value="ECO:0007669"/>
    <property type="project" value="InterPro"/>
</dbReference>
<dbReference type="AlphaFoldDB" id="A0A2S1WBQ6"/>
<evidence type="ECO:0000256" key="6">
    <source>
        <dbReference type="ARBA" id="ARBA00022932"/>
    </source>
</evidence>
<comment type="catalytic activity">
    <reaction evidence="8">
        <text>DNA(n) + a 2'-deoxyribonucleoside 5'-triphosphate = DNA(n+1) + diphosphate</text>
        <dbReference type="Rhea" id="RHEA:22508"/>
        <dbReference type="Rhea" id="RHEA-COMP:17339"/>
        <dbReference type="Rhea" id="RHEA-COMP:17340"/>
        <dbReference type="ChEBI" id="CHEBI:33019"/>
        <dbReference type="ChEBI" id="CHEBI:61560"/>
        <dbReference type="ChEBI" id="CHEBI:173112"/>
        <dbReference type="EC" id="2.7.7.7"/>
    </reaction>
</comment>
<keyword evidence="7" id="KW-0238">DNA-binding</keyword>
<dbReference type="Gene3D" id="3.90.1600.10">
    <property type="entry name" value="Palm domain of DNA polymerase"/>
    <property type="match status" value="1"/>
</dbReference>
<name>A0A2S1WBQ6_9APHY</name>
<proteinExistence type="inferred from homology"/>
<evidence type="ECO:0000256" key="5">
    <source>
        <dbReference type="ARBA" id="ARBA00022705"/>
    </source>
</evidence>
<feature type="domain" description="DNA-directed DNA polymerase family B mitochondria/virus" evidence="9">
    <location>
        <begin position="2"/>
        <end position="197"/>
    </location>
</feature>
<evidence type="ECO:0000259" key="9">
    <source>
        <dbReference type="Pfam" id="PF03175"/>
    </source>
</evidence>
<dbReference type="SUPFAM" id="SSF56672">
    <property type="entry name" value="DNA/RNA polymerases"/>
    <property type="match status" value="1"/>
</dbReference>
<evidence type="ECO:0000256" key="1">
    <source>
        <dbReference type="ARBA" id="ARBA00005755"/>
    </source>
</evidence>
<evidence type="ECO:0000313" key="10">
    <source>
        <dbReference type="EMBL" id="AWJ63979.1"/>
    </source>
</evidence>
<dbReference type="InterPro" id="IPR004868">
    <property type="entry name" value="DNA-dir_DNA_pol_B_mt/vir"/>
</dbReference>
<comment type="similarity">
    <text evidence="1">Belongs to the DNA polymerase type-B family.</text>
</comment>
<protein>
    <recommendedName>
        <fullName evidence="2">DNA-directed DNA polymerase</fullName>
        <ecNumber evidence="2">2.7.7.7</ecNumber>
    </recommendedName>
</protein>
<dbReference type="Pfam" id="PF03175">
    <property type="entry name" value="DNA_pol_B_2"/>
    <property type="match status" value="1"/>
</dbReference>
<geneLocation type="mitochondrion" evidence="10"/>
<dbReference type="GO" id="GO:0003887">
    <property type="term" value="F:DNA-directed DNA polymerase activity"/>
    <property type="evidence" value="ECO:0007669"/>
    <property type="project" value="UniProtKB-KW"/>
</dbReference>
<keyword evidence="5" id="KW-0235">DNA replication</keyword>
<dbReference type="GO" id="GO:0006260">
    <property type="term" value="P:DNA replication"/>
    <property type="evidence" value="ECO:0007669"/>
    <property type="project" value="UniProtKB-KW"/>
</dbReference>
<dbReference type="PANTHER" id="PTHR33568:SF3">
    <property type="entry name" value="DNA-DIRECTED DNA POLYMERASE"/>
    <property type="match status" value="1"/>
</dbReference>
<dbReference type="PANTHER" id="PTHR33568">
    <property type="entry name" value="DNA POLYMERASE"/>
    <property type="match status" value="1"/>
</dbReference>
<keyword evidence="10" id="KW-0496">Mitochondrion</keyword>
<dbReference type="RefSeq" id="YP_009493184.1">
    <property type="nucleotide sequence ID" value="NC_037938.1"/>
</dbReference>
<evidence type="ECO:0000256" key="4">
    <source>
        <dbReference type="ARBA" id="ARBA00022695"/>
    </source>
</evidence>
<keyword evidence="4" id="KW-0548">Nucleotidyltransferase</keyword>
<dbReference type="EC" id="2.7.7.7" evidence="2"/>
<dbReference type="InterPro" id="IPR023211">
    <property type="entry name" value="DNA_pol_palm_dom_sf"/>
</dbReference>
<reference evidence="10" key="1">
    <citation type="journal article" date="2019" name="Int. J. Biol. Macromol.">
        <title>The complete mitochondrial genomes of five important medicinal Ganoderma species: Features, evolution, and phylogeny.</title>
        <authorList>
            <person name="Li Q."/>
            <person name="Xiang D."/>
            <person name="Wan Y."/>
            <person name="Wu Q."/>
            <person name="Wu X."/>
            <person name="Ma C."/>
            <person name="Song Y."/>
            <person name="Zhao G."/>
            <person name="Huang W."/>
        </authorList>
    </citation>
    <scope>NUCLEOTIDE SEQUENCE</scope>
</reference>
<evidence type="ECO:0000256" key="3">
    <source>
        <dbReference type="ARBA" id="ARBA00022679"/>
    </source>
</evidence>
<organism evidence="10">
    <name type="scientific">Ganoderma calidophilum</name>
    <dbReference type="NCBI Taxonomy" id="2026244"/>
    <lineage>
        <taxon>Eukaryota</taxon>
        <taxon>Fungi</taxon>
        <taxon>Dikarya</taxon>
        <taxon>Basidiomycota</taxon>
        <taxon>Agaricomycotina</taxon>
        <taxon>Agaricomycetes</taxon>
        <taxon>Polyporales</taxon>
        <taxon>Polyporaceae</taxon>
        <taxon>Ganoderma</taxon>
    </lineage>
</organism>
<keyword evidence="3" id="KW-0808">Transferase</keyword>
<gene>
    <name evidence="10" type="primary">orf224</name>
</gene>
<dbReference type="EMBL" id="MH252535">
    <property type="protein sequence ID" value="AWJ63979.1"/>
    <property type="molecule type" value="Genomic_DNA"/>
</dbReference>
<keyword evidence="6" id="KW-0239">DNA-directed DNA polymerase</keyword>
<dbReference type="GO" id="GO:0003677">
    <property type="term" value="F:DNA binding"/>
    <property type="evidence" value="ECO:0007669"/>
    <property type="project" value="UniProtKB-KW"/>
</dbReference>
<dbReference type="GeneID" id="36953385"/>
<sequence length="224" mass="26229">MKKLVKYAGQDSLALQKALRVAQMTYVYKYGVDIVNVVSLPMLAMKIFRLNFQKEPIPILTGFNEYFVRKGYFGGAVDIYKAYAKNCYYYDIVSLYPYAMCQLMPLELLETLTGEALQNFNLDNFFGFIELELECPQSVPRPLLPFKWQNRTIYPKGKFSGVYFSEEIKDMINFGYKITKIKCVKRFSKGYIFNGYVPLKKNIFFFNDKKCSKWKKTLQELKDG</sequence>
<evidence type="ECO:0000256" key="2">
    <source>
        <dbReference type="ARBA" id="ARBA00012417"/>
    </source>
</evidence>
<accession>A0A2S1WBQ6</accession>
<dbReference type="InterPro" id="IPR043502">
    <property type="entry name" value="DNA/RNA_pol_sf"/>
</dbReference>
<evidence type="ECO:0000256" key="8">
    <source>
        <dbReference type="ARBA" id="ARBA00049244"/>
    </source>
</evidence>